<reference evidence="1 2" key="1">
    <citation type="submission" date="2023-10" db="EMBL/GenBank/DDBJ databases">
        <title>Sorlinia euscelidii gen. nov., sp. nov., an acetic acid bacteria isolated from the gut of Euscelidius variegatus emitter.</title>
        <authorList>
            <person name="Michoud G."/>
            <person name="Marasco R."/>
            <person name="Seferji K."/>
            <person name="Gonella E."/>
            <person name="Garuglieri E."/>
            <person name="Alma A."/>
            <person name="Mapelli F."/>
            <person name="Borin S."/>
            <person name="Daffonchio D."/>
            <person name="Crotti E."/>
        </authorList>
    </citation>
    <scope>NUCLEOTIDE SEQUENCE [LARGE SCALE GENOMIC DNA]</scope>
    <source>
        <strain evidence="1 2">EV16P</strain>
    </source>
</reference>
<dbReference type="EMBL" id="JAWJZY010000001">
    <property type="protein sequence ID" value="MEE8658008.1"/>
    <property type="molecule type" value="Genomic_DNA"/>
</dbReference>
<keyword evidence="2" id="KW-1185">Reference proteome</keyword>
<accession>A0ABU7U015</accession>
<proteinExistence type="predicted"/>
<sequence>MLSMLTLRMLTTAKKAEPSREIIRDLIEVACPSFLGRAGMPLQAALFLPSRVERDLIDIIPGFETSWRDTMPRRA</sequence>
<evidence type="ECO:0000313" key="1">
    <source>
        <dbReference type="EMBL" id="MEE8658008.1"/>
    </source>
</evidence>
<protein>
    <submittedName>
        <fullName evidence="1">Uncharacterized protein</fullName>
    </submittedName>
</protein>
<evidence type="ECO:0000313" key="2">
    <source>
        <dbReference type="Proteomes" id="UP001312908"/>
    </source>
</evidence>
<gene>
    <name evidence="1" type="ORF">DOFOFD_03135</name>
</gene>
<organism evidence="1 2">
    <name type="scientific">Sorlinia euscelidii</name>
    <dbReference type="NCBI Taxonomy" id="3081148"/>
    <lineage>
        <taxon>Bacteria</taxon>
        <taxon>Pseudomonadati</taxon>
        <taxon>Pseudomonadota</taxon>
        <taxon>Alphaproteobacteria</taxon>
        <taxon>Acetobacterales</taxon>
        <taxon>Acetobacteraceae</taxon>
        <taxon>Sorlinia</taxon>
    </lineage>
</organism>
<name>A0ABU7U015_9PROT</name>
<comment type="caution">
    <text evidence="1">The sequence shown here is derived from an EMBL/GenBank/DDBJ whole genome shotgun (WGS) entry which is preliminary data.</text>
</comment>
<dbReference type="Proteomes" id="UP001312908">
    <property type="component" value="Unassembled WGS sequence"/>
</dbReference>